<reference evidence="2 3" key="1">
    <citation type="submission" date="2020-01" db="EMBL/GenBank/DDBJ databases">
        <authorList>
            <consortium name="DOE Joint Genome Institute"/>
            <person name="Haridas S."/>
            <person name="Albert R."/>
            <person name="Binder M."/>
            <person name="Bloem J."/>
            <person name="Labutti K."/>
            <person name="Salamov A."/>
            <person name="Andreopoulos B."/>
            <person name="Baker S.E."/>
            <person name="Barry K."/>
            <person name="Bills G."/>
            <person name="Bluhm B.H."/>
            <person name="Cannon C."/>
            <person name="Castanera R."/>
            <person name="Culley D.E."/>
            <person name="Daum C."/>
            <person name="Ezra D."/>
            <person name="Gonzalez J.B."/>
            <person name="Henrissat B."/>
            <person name="Kuo A."/>
            <person name="Liang C."/>
            <person name="Lipzen A."/>
            <person name="Lutzoni F."/>
            <person name="Magnuson J."/>
            <person name="Mondo S."/>
            <person name="Nolan M."/>
            <person name="Ohm R."/>
            <person name="Pangilinan J."/>
            <person name="Park H.-J.H."/>
            <person name="Ramirez L."/>
            <person name="Alfaro M."/>
            <person name="Sun H."/>
            <person name="Tritt A."/>
            <person name="Yoshinaga Y."/>
            <person name="Zwiers L.-H.L."/>
            <person name="Turgeon B.G."/>
            <person name="Goodwin S.B."/>
            <person name="Spatafora J.W."/>
            <person name="Crous P.W."/>
            <person name="Grigoriev I.V."/>
        </authorList>
    </citation>
    <scope>NUCLEOTIDE SEQUENCE [LARGE SCALE GENOMIC DNA]</scope>
    <source>
        <strain evidence="2 3">CBS 611.86</strain>
    </source>
</reference>
<dbReference type="GO" id="GO:0005737">
    <property type="term" value="C:cytoplasm"/>
    <property type="evidence" value="ECO:0007669"/>
    <property type="project" value="TreeGrafter"/>
</dbReference>
<evidence type="ECO:0008006" key="4">
    <source>
        <dbReference type="Google" id="ProtNLM"/>
    </source>
</evidence>
<dbReference type="InterPro" id="IPR055323">
    <property type="entry name" value="C57A10.07/YOR238W"/>
</dbReference>
<dbReference type="EMBL" id="JAADJZ010000006">
    <property type="protein sequence ID" value="KAF2874285.1"/>
    <property type="molecule type" value="Genomic_DNA"/>
</dbReference>
<organism evidence="2 3">
    <name type="scientific">Massariosphaeria phaeospora</name>
    <dbReference type="NCBI Taxonomy" id="100035"/>
    <lineage>
        <taxon>Eukaryota</taxon>
        <taxon>Fungi</taxon>
        <taxon>Dikarya</taxon>
        <taxon>Ascomycota</taxon>
        <taxon>Pezizomycotina</taxon>
        <taxon>Dothideomycetes</taxon>
        <taxon>Pleosporomycetidae</taxon>
        <taxon>Pleosporales</taxon>
        <taxon>Pleosporales incertae sedis</taxon>
        <taxon>Massariosphaeria</taxon>
    </lineage>
</organism>
<feature type="region of interest" description="Disordered" evidence="1">
    <location>
        <begin position="57"/>
        <end position="78"/>
    </location>
</feature>
<dbReference type="OrthoDB" id="4347at2759"/>
<name>A0A7C8MT45_9PLEO</name>
<dbReference type="PANTHER" id="PTHR28110">
    <property type="entry name" value="TRANSMEMBRANE PROTEIN"/>
    <property type="match status" value="1"/>
</dbReference>
<comment type="caution">
    <text evidence="2">The sequence shown here is derived from an EMBL/GenBank/DDBJ whole genome shotgun (WGS) entry which is preliminary data.</text>
</comment>
<protein>
    <recommendedName>
        <fullName evidence="4">DUF218 domain-containing protein</fullName>
    </recommendedName>
</protein>
<evidence type="ECO:0000313" key="3">
    <source>
        <dbReference type="Proteomes" id="UP000481861"/>
    </source>
</evidence>
<dbReference type="Proteomes" id="UP000481861">
    <property type="component" value="Unassembled WGS sequence"/>
</dbReference>
<evidence type="ECO:0000313" key="2">
    <source>
        <dbReference type="EMBL" id="KAF2874285.1"/>
    </source>
</evidence>
<feature type="compositionally biased region" description="Polar residues" evidence="1">
    <location>
        <begin position="57"/>
        <end position="76"/>
    </location>
</feature>
<evidence type="ECO:0000256" key="1">
    <source>
        <dbReference type="SAM" id="MobiDB-lite"/>
    </source>
</evidence>
<dbReference type="AlphaFoldDB" id="A0A7C8MT45"/>
<gene>
    <name evidence="2" type="ORF">BDV95DRAFT_627038</name>
</gene>
<dbReference type="PANTHER" id="PTHR28110:SF1">
    <property type="entry name" value="TRANSMEMBRANE PROTEIN"/>
    <property type="match status" value="1"/>
</dbReference>
<sequence length="375" mass="40450">MTAPRSTSTSRRPANLASWRLEHISYSERLSVQPTICPSSDASRSIALPFSFQTATPVSAATPSDNAAPHITTSPGLQVPEAADFTHPDHVIPPKTYAGVEDLVIVCGHAIYHPDYSNLPIQGPHHEQNWHLAPFQKSNPATGKPSEHSTFLAHITAGLDALTTSPSALKPLLVFSGAATKPALTPLSEARSYYHAALAVELAAGHHGGGRAHALFHAGRLLLEERATDSLQNLLFSILLFRRTTGAYPKRVRVVTHAFKARRFLELHARAIAWPASRLLVQGIDPVMSGVELQEVVSGEERFGYGAWEKDLLGTGEVLTRKRRERGWSGDADVVAELAEGLEDSVKALLRGSLVGVLPWSESQCEPASEDSGQG</sequence>
<proteinExistence type="predicted"/>
<accession>A0A7C8MT45</accession>
<keyword evidence="3" id="KW-1185">Reference proteome</keyword>